<protein>
    <submittedName>
        <fullName evidence="1">Uncharacterized protein</fullName>
    </submittedName>
</protein>
<proteinExistence type="predicted"/>
<name>A0A1Y1KCR7_PHOPY</name>
<dbReference type="AlphaFoldDB" id="A0A1Y1KCR7"/>
<accession>A0A1Y1KCR7</accession>
<evidence type="ECO:0000313" key="1">
    <source>
        <dbReference type="EMBL" id="JAV56577.1"/>
    </source>
</evidence>
<sequence length="208" mass="23782">MFGTNGIFPWGVSHSCDRSPFSSSTICMQCPSPMHPCACPSSRKPPLTLEQHIVCRQLKNDWLELKQIQKTIERRPPHDDCALTINWPECSTNLFVENRVNLPLAHHLRMSFKSDVEDTKGPMLFTRKRLALKKTPDLQWQPKWFSGNAMENEETLEVGVTADLAGNGTSRRERRKKDKKKSAYLLAYEFSDSSVDDSCEDYGAINKY</sequence>
<dbReference type="EMBL" id="GEZM01092376">
    <property type="protein sequence ID" value="JAV56577.1"/>
    <property type="molecule type" value="Transcribed_RNA"/>
</dbReference>
<reference evidence="1" key="1">
    <citation type="journal article" date="2016" name="Sci. Rep.">
        <title>Molecular characterization of firefly nuptial gifts: a multi-omics approach sheds light on postcopulatory sexual selection.</title>
        <authorList>
            <person name="Al-Wathiqui N."/>
            <person name="Fallon T.R."/>
            <person name="South A."/>
            <person name="Weng J.K."/>
            <person name="Lewis S.M."/>
        </authorList>
    </citation>
    <scope>NUCLEOTIDE SEQUENCE</scope>
</reference>
<organism evidence="1">
    <name type="scientific">Photinus pyralis</name>
    <name type="common">Common eastern firefly</name>
    <name type="synonym">Lampyris pyralis</name>
    <dbReference type="NCBI Taxonomy" id="7054"/>
    <lineage>
        <taxon>Eukaryota</taxon>
        <taxon>Metazoa</taxon>
        <taxon>Ecdysozoa</taxon>
        <taxon>Arthropoda</taxon>
        <taxon>Hexapoda</taxon>
        <taxon>Insecta</taxon>
        <taxon>Pterygota</taxon>
        <taxon>Neoptera</taxon>
        <taxon>Endopterygota</taxon>
        <taxon>Coleoptera</taxon>
        <taxon>Polyphaga</taxon>
        <taxon>Elateriformia</taxon>
        <taxon>Elateroidea</taxon>
        <taxon>Lampyridae</taxon>
        <taxon>Lampyrinae</taxon>
        <taxon>Photinus</taxon>
    </lineage>
</organism>